<evidence type="ECO:0000313" key="2">
    <source>
        <dbReference type="EMBL" id="MBW0523801.1"/>
    </source>
</evidence>
<accession>A0A9Q3EK64</accession>
<evidence type="ECO:0000256" key="1">
    <source>
        <dbReference type="SAM" id="MobiDB-lite"/>
    </source>
</evidence>
<evidence type="ECO:0000313" key="3">
    <source>
        <dbReference type="Proteomes" id="UP000765509"/>
    </source>
</evidence>
<feature type="region of interest" description="Disordered" evidence="1">
    <location>
        <begin position="94"/>
        <end position="113"/>
    </location>
</feature>
<dbReference type="Proteomes" id="UP000765509">
    <property type="component" value="Unassembled WGS sequence"/>
</dbReference>
<protein>
    <submittedName>
        <fullName evidence="2">Uncharacterized protein</fullName>
    </submittedName>
</protein>
<reference evidence="2" key="1">
    <citation type="submission" date="2021-03" db="EMBL/GenBank/DDBJ databases">
        <title>Draft genome sequence of rust myrtle Austropuccinia psidii MF-1, a brazilian biotype.</title>
        <authorList>
            <person name="Quecine M.C."/>
            <person name="Pachon D.M.R."/>
            <person name="Bonatelli M.L."/>
            <person name="Correr F.H."/>
            <person name="Franceschini L.M."/>
            <person name="Leite T.F."/>
            <person name="Margarido G.R.A."/>
            <person name="Almeida C.A."/>
            <person name="Ferrarezi J.A."/>
            <person name="Labate C.A."/>
        </authorList>
    </citation>
    <scope>NUCLEOTIDE SEQUENCE</scope>
    <source>
        <strain evidence="2">MF-1</strain>
    </source>
</reference>
<gene>
    <name evidence="2" type="ORF">O181_063516</name>
</gene>
<sequence length="113" mass="12529">MPVHDPNASHTKPCAVNPYTGETSQQLRRFLIPVQAPNASHTNPYVVQVPNNSSNSLCRCRLPTIHTQILMLVQVPEDSHTHPSTCTGSQQFRQFLMPGQPPNNSKSSLNDQD</sequence>
<feature type="compositionally biased region" description="Polar residues" evidence="1">
    <location>
        <begin position="102"/>
        <end position="113"/>
    </location>
</feature>
<proteinExistence type="predicted"/>
<keyword evidence="3" id="KW-1185">Reference proteome</keyword>
<dbReference type="AlphaFoldDB" id="A0A9Q3EK64"/>
<dbReference type="EMBL" id="AVOT02030578">
    <property type="protein sequence ID" value="MBW0523801.1"/>
    <property type="molecule type" value="Genomic_DNA"/>
</dbReference>
<name>A0A9Q3EK64_9BASI</name>
<organism evidence="2 3">
    <name type="scientific">Austropuccinia psidii MF-1</name>
    <dbReference type="NCBI Taxonomy" id="1389203"/>
    <lineage>
        <taxon>Eukaryota</taxon>
        <taxon>Fungi</taxon>
        <taxon>Dikarya</taxon>
        <taxon>Basidiomycota</taxon>
        <taxon>Pucciniomycotina</taxon>
        <taxon>Pucciniomycetes</taxon>
        <taxon>Pucciniales</taxon>
        <taxon>Sphaerophragmiaceae</taxon>
        <taxon>Austropuccinia</taxon>
    </lineage>
</organism>
<comment type="caution">
    <text evidence="2">The sequence shown here is derived from an EMBL/GenBank/DDBJ whole genome shotgun (WGS) entry which is preliminary data.</text>
</comment>